<evidence type="ECO:0000256" key="5">
    <source>
        <dbReference type="ARBA" id="ARBA00023004"/>
    </source>
</evidence>
<dbReference type="NCBIfam" id="TIGR00198">
    <property type="entry name" value="cat_per_HPI"/>
    <property type="match status" value="1"/>
</dbReference>
<feature type="site" description="Transition state stabilizer" evidence="12">
    <location>
        <position position="119"/>
    </location>
</feature>
<reference evidence="16 17" key="1">
    <citation type="submission" date="2013-07" db="EMBL/GenBank/DDBJ databases">
        <authorList>
            <consortium name="DOE Joint Genome Institute"/>
            <person name="Eisen J."/>
            <person name="Huntemann M."/>
            <person name="Han J."/>
            <person name="Chen A."/>
            <person name="Kyrpides N."/>
            <person name="Mavromatis K."/>
            <person name="Markowitz V."/>
            <person name="Palaniappan K."/>
            <person name="Ivanova N."/>
            <person name="Schaumberg A."/>
            <person name="Pati A."/>
            <person name="Liolios K."/>
            <person name="Nordberg H.P."/>
            <person name="Cantor M.N."/>
            <person name="Hua S.X."/>
            <person name="Woyke T."/>
        </authorList>
    </citation>
    <scope>NUCLEOTIDE SEQUENCE [LARGE SCALE GENOMIC DNA]</scope>
    <source>
        <strain evidence="16 17">DSM 44712</strain>
    </source>
</reference>
<dbReference type="Proteomes" id="UP000021053">
    <property type="component" value="Unassembled WGS sequence"/>
</dbReference>
<dbReference type="SUPFAM" id="SSF48113">
    <property type="entry name" value="Heme-dependent peroxidases"/>
    <property type="match status" value="2"/>
</dbReference>
<evidence type="ECO:0000256" key="14">
    <source>
        <dbReference type="SAM" id="MobiDB-lite"/>
    </source>
</evidence>
<feature type="active site" description="Proton acceptor" evidence="12">
    <location>
        <position position="123"/>
    </location>
</feature>
<dbReference type="GO" id="GO:0004096">
    <property type="term" value="F:catalase activity"/>
    <property type="evidence" value="ECO:0007669"/>
    <property type="project" value="UniProtKB-UniRule"/>
</dbReference>
<dbReference type="FunFam" id="1.10.520.10:FF:000002">
    <property type="entry name" value="Catalase-peroxidase"/>
    <property type="match status" value="1"/>
</dbReference>
<evidence type="ECO:0000256" key="4">
    <source>
        <dbReference type="ARBA" id="ARBA00023002"/>
    </source>
</evidence>
<dbReference type="Gene3D" id="1.10.520.10">
    <property type="match status" value="2"/>
</dbReference>
<comment type="PTM">
    <text evidence="12">Formation of the three residue Trp-Tyr-Met cross-link is important for the catalase, but not the peroxidase activity of the enzyme.</text>
</comment>
<feature type="compositionally biased region" description="Polar residues" evidence="14">
    <location>
        <begin position="1"/>
        <end position="12"/>
    </location>
</feature>
<keyword evidence="2 12" id="KW-0349">Heme</keyword>
<comment type="caution">
    <text evidence="16">The sequence shown here is derived from an EMBL/GenBank/DDBJ whole genome shotgun (WGS) entry which is preliminary data.</text>
</comment>
<gene>
    <name evidence="12" type="primary">katG</name>
    <name evidence="16" type="ORF">CryarDRAFT_4164</name>
</gene>
<dbReference type="GO" id="GO:0020037">
    <property type="term" value="F:heme binding"/>
    <property type="evidence" value="ECO:0007669"/>
    <property type="project" value="InterPro"/>
</dbReference>
<dbReference type="Gene3D" id="1.10.420.10">
    <property type="entry name" value="Peroxidase, domain 2"/>
    <property type="match status" value="2"/>
</dbReference>
<dbReference type="GO" id="GO:0042744">
    <property type="term" value="P:hydrogen peroxide catabolic process"/>
    <property type="evidence" value="ECO:0007669"/>
    <property type="project" value="UniProtKB-KW"/>
</dbReference>
<feature type="binding site" description="axial binding residue" evidence="12">
    <location>
        <position position="285"/>
    </location>
    <ligand>
        <name>heme b</name>
        <dbReference type="ChEBI" id="CHEBI:60344"/>
    </ligand>
    <ligandPart>
        <name>Fe</name>
        <dbReference type="ChEBI" id="CHEBI:18248"/>
    </ligandPart>
</feature>
<feature type="compositionally biased region" description="Polar residues" evidence="14">
    <location>
        <begin position="23"/>
        <end position="32"/>
    </location>
</feature>
<dbReference type="InterPro" id="IPR019794">
    <property type="entry name" value="Peroxidases_AS"/>
</dbReference>
<sequence length="750" mass="81486">MSSPDNAPSSAQGVGGCPVAHDSVTSHGSESENPAIDSPKPKTGGRPHTNRDWWPNSLDLTVLRAHSSKVNPLGEDFDYATEFAKLDVDALKRDITEVLTTSQDWWPADFGHYGGLMIRLSWHAAGTYRTGDGRGGAGDGGQRFAPLNSWPDNANLDKARRLLWPVKQKYGQKISWADLLVLAGNVALESMGFKTFGFGFGRADTWEPEEIIWGPEDAWLGDERYVSDSEMAEDVGATEMGLIYVNPEGPRGSADPIAAAHFIRETFGRMAMNDEETVALIAGGHTFGKTHGAGIADDHVGAEPEGAPIEAQGLGWLSTYESGKGKDTITSGLEVTWTDKPTQWSNRFFEILYGYEWELTTSPGGAKQYVAKTSDEIIPDPFDPNKKYRPTMLTTDLSLRMDPEYDKISRRFLENPDEFALAFAKAWYKLLHRDMGPVSRFLGPWVAEPQLWQDPVPAAEGQLVSDADVASLKATVLDSGLSVSELVRTAWASAASFRATDKRGGANGARLRLEPQRSWAVNEGTGAVIEKLESIASEFNAAGGARISVADLIVLAGNAAIEKAAKDAGVEVTVPFRPGRTDATQEQTDVESFAVLEPRADGFRNYLRPGEKVQPETLLVERAYLLNLTAPEMTVLVGGLRALGNNAGGSTHGVLTDRPGVLTNDFFANLLSPGTKWKASETEENAYDITDVTTGEVKWTATAVDLIFGSNSQLRALAEVYASEDARDKFVTDFVAAWVKVAELDRYDLA</sequence>
<dbReference type="FunFam" id="1.10.420.10:FF:000004">
    <property type="entry name" value="Catalase-peroxidase"/>
    <property type="match status" value="1"/>
</dbReference>
<feature type="domain" description="Plant heme peroxidase family profile" evidence="15">
    <location>
        <begin position="156"/>
        <end position="430"/>
    </location>
</feature>
<evidence type="ECO:0000256" key="11">
    <source>
        <dbReference type="ARBA" id="ARBA00074141"/>
    </source>
</evidence>
<evidence type="ECO:0000256" key="2">
    <source>
        <dbReference type="ARBA" id="ARBA00022617"/>
    </source>
</evidence>
<comment type="subunit">
    <text evidence="12">Homodimer or homotetramer.</text>
</comment>
<comment type="catalytic activity">
    <reaction evidence="7 12 13">
        <text>2 H2O2 = O2 + 2 H2O</text>
        <dbReference type="Rhea" id="RHEA:20309"/>
        <dbReference type="ChEBI" id="CHEBI:15377"/>
        <dbReference type="ChEBI" id="CHEBI:15379"/>
        <dbReference type="ChEBI" id="CHEBI:16240"/>
        <dbReference type="EC" id="1.11.1.21"/>
    </reaction>
</comment>
<evidence type="ECO:0000256" key="1">
    <source>
        <dbReference type="ARBA" id="ARBA00022559"/>
    </source>
</evidence>
<accession>A0A010Z6M3</accession>
<dbReference type="InterPro" id="IPR000763">
    <property type="entry name" value="Catalase_peroxidase"/>
</dbReference>
<name>A0A010Z6M3_9ACTN</name>
<comment type="caution">
    <text evidence="12">Lacks conserved residue(s) required for the propagation of feature annotation.</text>
</comment>
<keyword evidence="5 12" id="KW-0408">Iron</keyword>
<keyword evidence="4 12" id="KW-0560">Oxidoreductase</keyword>
<keyword evidence="6 12" id="KW-0376">Hydrogen peroxide</keyword>
<comment type="similarity">
    <text evidence="9 12 13">Belongs to the peroxidase family. Peroxidase/catalase subfamily.</text>
</comment>
<dbReference type="GO" id="GO:0046872">
    <property type="term" value="F:metal ion binding"/>
    <property type="evidence" value="ECO:0007669"/>
    <property type="project" value="UniProtKB-KW"/>
</dbReference>
<organism evidence="16 17">
    <name type="scientific">Cryptosporangium arvum DSM 44712</name>
    <dbReference type="NCBI Taxonomy" id="927661"/>
    <lineage>
        <taxon>Bacteria</taxon>
        <taxon>Bacillati</taxon>
        <taxon>Actinomycetota</taxon>
        <taxon>Actinomycetes</taxon>
        <taxon>Cryptosporangiales</taxon>
        <taxon>Cryptosporangiaceae</taxon>
        <taxon>Cryptosporangium</taxon>
    </lineage>
</organism>
<feature type="region of interest" description="Disordered" evidence="14">
    <location>
        <begin position="1"/>
        <end position="53"/>
    </location>
</feature>
<evidence type="ECO:0000256" key="13">
    <source>
        <dbReference type="RuleBase" id="RU003451"/>
    </source>
</evidence>
<dbReference type="PROSITE" id="PS50873">
    <property type="entry name" value="PEROXIDASE_4"/>
    <property type="match status" value="2"/>
</dbReference>
<dbReference type="HOGENOM" id="CLU_025424_2_0_11"/>
<dbReference type="InterPro" id="IPR002016">
    <property type="entry name" value="Haem_peroxidase"/>
</dbReference>
<dbReference type="PRINTS" id="PR00460">
    <property type="entry name" value="BPEROXIDASE"/>
</dbReference>
<evidence type="ECO:0000256" key="3">
    <source>
        <dbReference type="ARBA" id="ARBA00022723"/>
    </source>
</evidence>
<dbReference type="Pfam" id="PF00141">
    <property type="entry name" value="peroxidase"/>
    <property type="match status" value="2"/>
</dbReference>
<comment type="function">
    <text evidence="12">Bifunctional enzyme with both catalase and broad-spectrum peroxidase activity.</text>
</comment>
<proteinExistence type="inferred from homology"/>
<dbReference type="CDD" id="cd08200">
    <property type="entry name" value="catalase_peroxidase_2"/>
    <property type="match status" value="1"/>
</dbReference>
<evidence type="ECO:0000313" key="17">
    <source>
        <dbReference type="Proteomes" id="UP000021053"/>
    </source>
</evidence>
<evidence type="ECO:0000256" key="12">
    <source>
        <dbReference type="HAMAP-Rule" id="MF_01961"/>
    </source>
</evidence>
<dbReference type="InterPro" id="IPR019793">
    <property type="entry name" value="Peroxidases_heam-ligand_BS"/>
</dbReference>
<dbReference type="EMBL" id="JFBT01000001">
    <property type="protein sequence ID" value="EXG82958.1"/>
    <property type="molecule type" value="Genomic_DNA"/>
</dbReference>
<evidence type="ECO:0000256" key="8">
    <source>
        <dbReference type="ARBA" id="ARBA00051651"/>
    </source>
</evidence>
<evidence type="ECO:0000259" key="15">
    <source>
        <dbReference type="PROSITE" id="PS50873"/>
    </source>
</evidence>
<dbReference type="PANTHER" id="PTHR30555:SF0">
    <property type="entry name" value="CATALASE-PEROXIDASE"/>
    <property type="match status" value="1"/>
</dbReference>
<keyword evidence="17" id="KW-1185">Reference proteome</keyword>
<dbReference type="AlphaFoldDB" id="A0A010Z6M3"/>
<dbReference type="PANTHER" id="PTHR30555">
    <property type="entry name" value="HYDROPEROXIDASE I, BIFUNCTIONAL CATALASE-PEROXIDASE"/>
    <property type="match status" value="1"/>
</dbReference>
<evidence type="ECO:0000256" key="10">
    <source>
        <dbReference type="ARBA" id="ARBA00067012"/>
    </source>
</evidence>
<evidence type="ECO:0000256" key="6">
    <source>
        <dbReference type="ARBA" id="ARBA00023324"/>
    </source>
</evidence>
<dbReference type="HAMAP" id="MF_01961">
    <property type="entry name" value="Catal_peroxid"/>
    <property type="match status" value="1"/>
</dbReference>
<dbReference type="PROSITE" id="PS00436">
    <property type="entry name" value="PEROXIDASE_2"/>
    <property type="match status" value="1"/>
</dbReference>
<dbReference type="PROSITE" id="PS00435">
    <property type="entry name" value="PEROXIDASE_1"/>
    <property type="match status" value="1"/>
</dbReference>
<dbReference type="GO" id="GO:0070301">
    <property type="term" value="P:cellular response to hydrogen peroxide"/>
    <property type="evidence" value="ECO:0007669"/>
    <property type="project" value="TreeGrafter"/>
</dbReference>
<dbReference type="EC" id="1.11.1.21" evidence="10 12"/>
<dbReference type="InterPro" id="IPR010255">
    <property type="entry name" value="Haem_peroxidase_sf"/>
</dbReference>
<protein>
    <recommendedName>
        <fullName evidence="11 12">Catalase-peroxidase</fullName>
        <shortName evidence="12">CP</shortName>
        <ecNumber evidence="10 12">1.11.1.21</ecNumber>
    </recommendedName>
    <alternativeName>
        <fullName evidence="12">Peroxidase/catalase</fullName>
    </alternativeName>
</protein>
<feature type="cross-link" description="Tryptophyl-tyrosyl-methioninium (Tyr-Met) (with Trp-122)" evidence="12">
    <location>
        <begin position="244"/>
        <end position="270"/>
    </location>
</feature>
<dbReference type="PATRIC" id="fig|927661.3.peg.4139"/>
<dbReference type="FunFam" id="1.10.420.10:FF:000002">
    <property type="entry name" value="Catalase-peroxidase"/>
    <property type="match status" value="1"/>
</dbReference>
<dbReference type="RefSeq" id="WP_035865459.1">
    <property type="nucleotide sequence ID" value="NZ_KK073874.1"/>
</dbReference>
<dbReference type="OrthoDB" id="9759743at2"/>
<comment type="cofactor">
    <cofactor evidence="12">
        <name>heme b</name>
        <dbReference type="ChEBI" id="CHEBI:60344"/>
    </cofactor>
    <text evidence="12">Binds 1 heme b (iron(II)-protoporphyrin IX) group per dimer.</text>
</comment>
<feature type="domain" description="Plant heme peroxidase family profile" evidence="15">
    <location>
        <begin position="466"/>
        <end position="750"/>
    </location>
</feature>
<keyword evidence="1 12" id="KW-0575">Peroxidase</keyword>
<evidence type="ECO:0000256" key="7">
    <source>
        <dbReference type="ARBA" id="ARBA00049145"/>
    </source>
</evidence>
<dbReference type="PRINTS" id="PR00458">
    <property type="entry name" value="PEROXIDASE"/>
</dbReference>
<dbReference type="GO" id="GO:0005829">
    <property type="term" value="C:cytosol"/>
    <property type="evidence" value="ECO:0007669"/>
    <property type="project" value="TreeGrafter"/>
</dbReference>
<comment type="catalytic activity">
    <reaction evidence="8 12 13">
        <text>H2O2 + AH2 = A + 2 H2O</text>
        <dbReference type="Rhea" id="RHEA:30275"/>
        <dbReference type="ChEBI" id="CHEBI:13193"/>
        <dbReference type="ChEBI" id="CHEBI:15377"/>
        <dbReference type="ChEBI" id="CHEBI:16240"/>
        <dbReference type="ChEBI" id="CHEBI:17499"/>
        <dbReference type="EC" id="1.11.1.21"/>
    </reaction>
</comment>
<keyword evidence="3 12" id="KW-0479">Metal-binding</keyword>
<evidence type="ECO:0000256" key="9">
    <source>
        <dbReference type="ARBA" id="ARBA00060838"/>
    </source>
</evidence>
<evidence type="ECO:0000313" key="16">
    <source>
        <dbReference type="EMBL" id="EXG82958.1"/>
    </source>
</evidence>
<dbReference type="NCBIfam" id="NF011635">
    <property type="entry name" value="PRK15061.1"/>
    <property type="match status" value="1"/>
</dbReference>